<dbReference type="EMBL" id="CANHGI010000001">
    <property type="protein sequence ID" value="CAI5439928.1"/>
    <property type="molecule type" value="Genomic_DNA"/>
</dbReference>
<proteinExistence type="inferred from homology"/>
<dbReference type="GO" id="GO:0047496">
    <property type="term" value="P:vesicle transport along microtubule"/>
    <property type="evidence" value="ECO:0007669"/>
    <property type="project" value="TreeGrafter"/>
</dbReference>
<dbReference type="PANTHER" id="PTHR10921:SF1">
    <property type="entry name" value="NUCLEAR DISTRIBUTION PROTEIN NUDE HOMOLOG"/>
    <property type="match status" value="1"/>
</dbReference>
<dbReference type="GO" id="GO:0007059">
    <property type="term" value="P:chromosome segregation"/>
    <property type="evidence" value="ECO:0007669"/>
    <property type="project" value="TreeGrafter"/>
</dbReference>
<dbReference type="Proteomes" id="UP001152747">
    <property type="component" value="Unassembled WGS sequence"/>
</dbReference>
<comment type="caution">
    <text evidence="5">The sequence shown here is derived from an EMBL/GenBank/DDBJ whole genome shotgun (WGS) entry which is preliminary data.</text>
</comment>
<name>A0A9P1MX06_9PELO</name>
<dbReference type="GO" id="GO:0000776">
    <property type="term" value="C:kinetochore"/>
    <property type="evidence" value="ECO:0007669"/>
    <property type="project" value="TreeGrafter"/>
</dbReference>
<feature type="coiled-coil region" evidence="3">
    <location>
        <begin position="38"/>
        <end position="104"/>
    </location>
</feature>
<keyword evidence="2 3" id="KW-0175">Coiled coil</keyword>
<accession>A0A9P1MX06</accession>
<dbReference type="PANTHER" id="PTHR10921">
    <property type="entry name" value="NUCLEAR DISTRIBUTION PROTEIN NUDE HOMOLOG 1"/>
    <property type="match status" value="1"/>
</dbReference>
<evidence type="ECO:0000256" key="4">
    <source>
        <dbReference type="SAM" id="MobiDB-lite"/>
    </source>
</evidence>
<dbReference type="Gene3D" id="6.10.250.1080">
    <property type="match status" value="1"/>
</dbReference>
<evidence type="ECO:0000256" key="1">
    <source>
        <dbReference type="ARBA" id="ARBA00007429"/>
    </source>
</evidence>
<dbReference type="GO" id="GO:0007020">
    <property type="term" value="P:microtubule nucleation"/>
    <property type="evidence" value="ECO:0007669"/>
    <property type="project" value="TreeGrafter"/>
</dbReference>
<dbReference type="GO" id="GO:0005871">
    <property type="term" value="C:kinesin complex"/>
    <property type="evidence" value="ECO:0007669"/>
    <property type="project" value="TreeGrafter"/>
</dbReference>
<sequence length="259" mass="30203">MDLSDDQIRALPHSELLTYFYQMKEEYVDFQQSSLEMEKMMDSELEEVKGNLKRAENRLHMLTQENERNKSRQDESRTQWCQVEEQLRRENAELRETCERQKTQICRLEQKNDVLEASERNKEFMAGDLGKQLDRAFEKIAILESDLYEKQVAQEEMQRLRIEELRTSAERPRLVVEPLRNEALPDEPSPGPSKSTSTQDHSNDICMEVDDVEERLEQVQISGKPTGQSSVNLIVRSLISKVEHLETVLSSIKLSTSRA</sequence>
<reference evidence="5" key="1">
    <citation type="submission" date="2022-11" db="EMBL/GenBank/DDBJ databases">
        <authorList>
            <person name="Kikuchi T."/>
        </authorList>
    </citation>
    <scope>NUCLEOTIDE SEQUENCE</scope>
    <source>
        <strain evidence="5">PS1010</strain>
    </source>
</reference>
<dbReference type="GO" id="GO:0005813">
    <property type="term" value="C:centrosome"/>
    <property type="evidence" value="ECO:0007669"/>
    <property type="project" value="TreeGrafter"/>
</dbReference>
<dbReference type="GO" id="GO:0008017">
    <property type="term" value="F:microtubule binding"/>
    <property type="evidence" value="ECO:0007669"/>
    <property type="project" value="InterPro"/>
</dbReference>
<dbReference type="InterPro" id="IPR033494">
    <property type="entry name" value="NUDE"/>
</dbReference>
<protein>
    <recommendedName>
        <fullName evidence="7">NUDE domain-containing protein</fullName>
    </recommendedName>
</protein>
<dbReference type="AlphaFoldDB" id="A0A9P1MX06"/>
<evidence type="ECO:0000313" key="6">
    <source>
        <dbReference type="Proteomes" id="UP001152747"/>
    </source>
</evidence>
<evidence type="ECO:0000313" key="5">
    <source>
        <dbReference type="EMBL" id="CAI5439928.1"/>
    </source>
</evidence>
<dbReference type="GO" id="GO:0051642">
    <property type="term" value="P:centrosome localization"/>
    <property type="evidence" value="ECO:0007669"/>
    <property type="project" value="TreeGrafter"/>
</dbReference>
<dbReference type="GO" id="GO:0000132">
    <property type="term" value="P:establishment of mitotic spindle orientation"/>
    <property type="evidence" value="ECO:0007669"/>
    <property type="project" value="TreeGrafter"/>
</dbReference>
<evidence type="ECO:0000256" key="2">
    <source>
        <dbReference type="ARBA" id="ARBA00023054"/>
    </source>
</evidence>
<dbReference type="GO" id="GO:0016477">
    <property type="term" value="P:cell migration"/>
    <property type="evidence" value="ECO:0007669"/>
    <property type="project" value="TreeGrafter"/>
</dbReference>
<organism evidence="5 6">
    <name type="scientific">Caenorhabditis angaria</name>
    <dbReference type="NCBI Taxonomy" id="860376"/>
    <lineage>
        <taxon>Eukaryota</taxon>
        <taxon>Metazoa</taxon>
        <taxon>Ecdysozoa</taxon>
        <taxon>Nematoda</taxon>
        <taxon>Chromadorea</taxon>
        <taxon>Rhabditida</taxon>
        <taxon>Rhabditina</taxon>
        <taxon>Rhabditomorpha</taxon>
        <taxon>Rhabditoidea</taxon>
        <taxon>Rhabditidae</taxon>
        <taxon>Peloderinae</taxon>
        <taxon>Caenorhabditis</taxon>
    </lineage>
</organism>
<evidence type="ECO:0000256" key="3">
    <source>
        <dbReference type="SAM" id="Coils"/>
    </source>
</evidence>
<feature type="region of interest" description="Disordered" evidence="4">
    <location>
        <begin position="173"/>
        <end position="204"/>
    </location>
</feature>
<gene>
    <name evidence="5" type="ORF">CAMP_LOCUS2565</name>
</gene>
<comment type="similarity">
    <text evidence="1">Belongs to the nudE family.</text>
</comment>
<dbReference type="OrthoDB" id="5877028at2759"/>
<keyword evidence="6" id="KW-1185">Reference proteome</keyword>
<dbReference type="GO" id="GO:0007100">
    <property type="term" value="P:mitotic centrosome separation"/>
    <property type="evidence" value="ECO:0007669"/>
    <property type="project" value="TreeGrafter"/>
</dbReference>
<evidence type="ECO:0008006" key="7">
    <source>
        <dbReference type="Google" id="ProtNLM"/>
    </source>
</evidence>